<protein>
    <submittedName>
        <fullName evidence="3">VPLPA-CTERM protein sorting domain-containing protein</fullName>
    </submittedName>
</protein>
<dbReference type="RefSeq" id="WP_093389868.1">
    <property type="nucleotide sequence ID" value="NZ_FOTW01000023.1"/>
</dbReference>
<dbReference type="InterPro" id="IPR013424">
    <property type="entry name" value="Ice-binding_C"/>
</dbReference>
<evidence type="ECO:0000313" key="4">
    <source>
        <dbReference type="Proteomes" id="UP000199470"/>
    </source>
</evidence>
<dbReference type="Proteomes" id="UP000199470">
    <property type="component" value="Unassembled WGS sequence"/>
</dbReference>
<keyword evidence="1" id="KW-0732">Signal</keyword>
<dbReference type="STRING" id="758825.SAMN02982985_04410"/>
<accession>A0A1I4RPP9</accession>
<feature type="chain" id="PRO_5011699300" evidence="1">
    <location>
        <begin position="21"/>
        <end position="179"/>
    </location>
</feature>
<sequence>MKKLFCAALLAASFASAAQAEVYNFSYTFGGNGLVIDGSMNGTLHGDLLDDISDVKINFNGNAFSGTLYQAAWNEQTNNWDNTLGAVVSTNAAKNNFVFVDASEPANFHNNYFYFTNNSSIGSEVFAVSYSRGDIALDNPANAHGGWSLAVSPVPEPAGGAMLLAGLGLMGVLARRRRM</sequence>
<evidence type="ECO:0000259" key="2">
    <source>
        <dbReference type="Pfam" id="PF07589"/>
    </source>
</evidence>
<dbReference type="OrthoDB" id="8776851at2"/>
<reference evidence="3 4" key="1">
    <citation type="submission" date="2016-10" db="EMBL/GenBank/DDBJ databases">
        <authorList>
            <person name="de Groot N.N."/>
        </authorList>
    </citation>
    <scope>NUCLEOTIDE SEQUENCE [LARGE SCALE GENOMIC DNA]</scope>
    <source>
        <strain evidence="3 4">ATCC 43154</strain>
    </source>
</reference>
<name>A0A1I4RPP9_9BURK</name>
<proteinExistence type="predicted"/>
<dbReference type="Pfam" id="PF07589">
    <property type="entry name" value="PEP-CTERM"/>
    <property type="match status" value="1"/>
</dbReference>
<keyword evidence="4" id="KW-1185">Reference proteome</keyword>
<organism evidence="3 4">
    <name type="scientific">Rugamonas rubra</name>
    <dbReference type="NCBI Taxonomy" id="758825"/>
    <lineage>
        <taxon>Bacteria</taxon>
        <taxon>Pseudomonadati</taxon>
        <taxon>Pseudomonadota</taxon>
        <taxon>Betaproteobacteria</taxon>
        <taxon>Burkholderiales</taxon>
        <taxon>Oxalobacteraceae</taxon>
        <taxon>Telluria group</taxon>
        <taxon>Rugamonas</taxon>
    </lineage>
</organism>
<feature type="domain" description="Ice-binding protein C-terminal" evidence="2">
    <location>
        <begin position="153"/>
        <end position="178"/>
    </location>
</feature>
<dbReference type="NCBIfam" id="TIGR02595">
    <property type="entry name" value="PEP_CTERM"/>
    <property type="match status" value="1"/>
</dbReference>
<dbReference type="EMBL" id="FOTW01000023">
    <property type="protein sequence ID" value="SFM54165.1"/>
    <property type="molecule type" value="Genomic_DNA"/>
</dbReference>
<evidence type="ECO:0000313" key="3">
    <source>
        <dbReference type="EMBL" id="SFM54165.1"/>
    </source>
</evidence>
<evidence type="ECO:0000256" key="1">
    <source>
        <dbReference type="SAM" id="SignalP"/>
    </source>
</evidence>
<gene>
    <name evidence="3" type="ORF">SAMN02982985_04410</name>
</gene>
<feature type="signal peptide" evidence="1">
    <location>
        <begin position="1"/>
        <end position="20"/>
    </location>
</feature>
<dbReference type="AlphaFoldDB" id="A0A1I4RPP9"/>